<proteinExistence type="predicted"/>
<keyword evidence="3" id="KW-0238">DNA-binding</keyword>
<protein>
    <submittedName>
        <fullName evidence="3">DNA-binding protein</fullName>
    </submittedName>
</protein>
<dbReference type="Pfam" id="PF12172">
    <property type="entry name" value="zf-ChsH2"/>
    <property type="match status" value="1"/>
</dbReference>
<gene>
    <name evidence="3" type="ORF">GCM10007981_00540</name>
</gene>
<sequence length="175" mass="20249">MGKYLGTSLSERDFEAVVKESARPNAKYRYTTGIALGRFLEELRNGRIIGTVCPHCRRVYVPPRIYCSHCFRELNEWVYVRDEGTVQTAVLTYISTTREKMEKPLVVGVIRLDLPQGLEDYAVDETFYPGIMHYICGATEDDVKSRRVFGRRVKARWRSERTGSVRDIECFEVIP</sequence>
<dbReference type="Pfam" id="PF01796">
    <property type="entry name" value="OB_ChsH2_C"/>
    <property type="match status" value="1"/>
</dbReference>
<feature type="domain" description="ChsH2 rubredoxin-like zinc ribbon" evidence="2">
    <location>
        <begin position="41"/>
        <end position="72"/>
    </location>
</feature>
<keyword evidence="4" id="KW-1185">Reference proteome</keyword>
<accession>A0A830GSP2</accession>
<dbReference type="RefSeq" id="WP_188595485.1">
    <property type="nucleotide sequence ID" value="NZ_BMNL01000001.1"/>
</dbReference>
<dbReference type="EMBL" id="BMNL01000001">
    <property type="protein sequence ID" value="GGP18926.1"/>
    <property type="molecule type" value="Genomic_DNA"/>
</dbReference>
<reference evidence="3" key="2">
    <citation type="submission" date="2020-09" db="EMBL/GenBank/DDBJ databases">
        <authorList>
            <person name="Sun Q."/>
            <person name="Ohkuma M."/>
        </authorList>
    </citation>
    <scope>NUCLEOTIDE SEQUENCE</scope>
    <source>
        <strain evidence="3">JCM 10088</strain>
    </source>
</reference>
<organism evidence="3 4">
    <name type="scientific">Thermocladium modestius</name>
    <dbReference type="NCBI Taxonomy" id="62609"/>
    <lineage>
        <taxon>Archaea</taxon>
        <taxon>Thermoproteota</taxon>
        <taxon>Thermoprotei</taxon>
        <taxon>Thermoproteales</taxon>
        <taxon>Thermoproteaceae</taxon>
        <taxon>Thermocladium</taxon>
    </lineage>
</organism>
<dbReference type="Gene3D" id="6.10.30.10">
    <property type="match status" value="1"/>
</dbReference>
<reference evidence="3" key="1">
    <citation type="journal article" date="2014" name="Int. J. Syst. Evol. Microbiol.">
        <title>Complete genome sequence of Corynebacterium casei LMG S-19264T (=DSM 44701T), isolated from a smear-ripened cheese.</title>
        <authorList>
            <consortium name="US DOE Joint Genome Institute (JGI-PGF)"/>
            <person name="Walter F."/>
            <person name="Albersmeier A."/>
            <person name="Kalinowski J."/>
            <person name="Ruckert C."/>
        </authorList>
    </citation>
    <scope>NUCLEOTIDE SEQUENCE</scope>
    <source>
        <strain evidence="3">JCM 10088</strain>
    </source>
</reference>
<evidence type="ECO:0000313" key="4">
    <source>
        <dbReference type="Proteomes" id="UP000610960"/>
    </source>
</evidence>
<evidence type="ECO:0000259" key="1">
    <source>
        <dbReference type="Pfam" id="PF01796"/>
    </source>
</evidence>
<dbReference type="InterPro" id="IPR012340">
    <property type="entry name" value="NA-bd_OB-fold"/>
</dbReference>
<dbReference type="OrthoDB" id="9573at2157"/>
<dbReference type="PANTHER" id="PTHR34075:SF4">
    <property type="entry name" value="DUF35 DOMAIN-CONTAINING PROTEIN"/>
    <property type="match status" value="1"/>
</dbReference>
<evidence type="ECO:0000259" key="2">
    <source>
        <dbReference type="Pfam" id="PF12172"/>
    </source>
</evidence>
<dbReference type="InterPro" id="IPR002878">
    <property type="entry name" value="ChsH2_C"/>
</dbReference>
<dbReference type="AlphaFoldDB" id="A0A830GSP2"/>
<dbReference type="InterPro" id="IPR022002">
    <property type="entry name" value="ChsH2_Znr"/>
</dbReference>
<dbReference type="PANTHER" id="PTHR34075">
    <property type="entry name" value="BLR3430 PROTEIN"/>
    <property type="match status" value="1"/>
</dbReference>
<dbReference type="InterPro" id="IPR052513">
    <property type="entry name" value="Thioester_dehydratase-like"/>
</dbReference>
<evidence type="ECO:0000313" key="3">
    <source>
        <dbReference type="EMBL" id="GGP18926.1"/>
    </source>
</evidence>
<dbReference type="Proteomes" id="UP000610960">
    <property type="component" value="Unassembled WGS sequence"/>
</dbReference>
<dbReference type="GO" id="GO:0003677">
    <property type="term" value="F:DNA binding"/>
    <property type="evidence" value="ECO:0007669"/>
    <property type="project" value="UniProtKB-KW"/>
</dbReference>
<name>A0A830GSP2_9CREN</name>
<feature type="domain" description="ChsH2 C-terminal OB-fold" evidence="1">
    <location>
        <begin position="77"/>
        <end position="158"/>
    </location>
</feature>
<comment type="caution">
    <text evidence="3">The sequence shown here is derived from an EMBL/GenBank/DDBJ whole genome shotgun (WGS) entry which is preliminary data.</text>
</comment>
<dbReference type="SUPFAM" id="SSF50249">
    <property type="entry name" value="Nucleic acid-binding proteins"/>
    <property type="match status" value="1"/>
</dbReference>